<sequence length="823" mass="91385">MYKPTLTKKPETKTAASVPPFVTTSDYRARICAGARIGKKGYTIPKELLDPADLQFLYQDLYMIPTKQGPTYGAPGDTDHQAFPIYRENSKKIYLPRFYALERYGRPTQSDALGTPIRIACPFDKPLRDYQETVVSTYLNHVRAAGSQGGIITIPCGAGKCLAKDTPILMYDGTIKLVQDVVVGDRLMGDDSTPRTVLTLARGRETMYRVRSHEADVDYTVNASHILTLVAPGSTQLAELSDIPVRVALDILEQVRGLRVPVEFAPMPLHLDGLSNVYTVGKDWASKNLALMSLGRTPRSCDPLPHQYKCHTRETRLQLLAGILDAVGFAGYGDAATNGRYVTRRYVTDDVIFLARSLGIVVRRNQDGEVVLTGPRLSDIPVRILPRATAPAPAPVHGDPAPEFTETYPITLDLLPEDDYYGFEIDGNRRFVLGDFTVTHNTVMSIKIIASLAVKTLIIVHKEFLLNQWVERIREFMPSARIGRIQSTVFDSKGKDIVIGMLQTLYDRDFPEDAFDDFGLTVVDEVHRIGSCQFSRALLRIQTPYMLGVTATLERKDGLTKVIHYFMGPTVYADKQGLQSDDGSVLVRGMEFVSRDPEFNEVVTDFRGNTQVSTMITKLCNHGPRTRFLVDILRGLVAETPEAQILVLGHNRSLLVDLHDAIVDLEIATTGYYLGGMKPAALEATTEKQIILATYAMAAEGFDHKNLSILVMVTPKTDIVQSVGRIFRQKHARPLIVDVIDTHDTFKNQWTRRRTYYKKCGFRIHHCLSTDPLTWKTVYEPRGSSGATRVPEDSGSGSGNTGSGGTCLIPLDAFAHADDHCIL</sequence>
<protein>
    <recommendedName>
        <fullName evidence="5">Helicase ATP-binding domain-containing protein</fullName>
    </recommendedName>
</protein>
<dbReference type="GO" id="GO:0016787">
    <property type="term" value="F:hydrolase activity"/>
    <property type="evidence" value="ECO:0007669"/>
    <property type="project" value="UniProtKB-KW"/>
</dbReference>
<dbReference type="PANTHER" id="PTHR11274:SF0">
    <property type="entry name" value="GENERAL TRANSCRIPTION AND DNA REPAIR FACTOR IIH HELICASE SUBUNIT XPB"/>
    <property type="match status" value="1"/>
</dbReference>
<keyword evidence="4" id="KW-0067">ATP-binding</keyword>
<keyword evidence="2" id="KW-0378">Hydrolase</keyword>
<reference evidence="6" key="1">
    <citation type="journal article" date="2020" name="Nature">
        <title>Giant virus diversity and host interactions through global metagenomics.</title>
        <authorList>
            <person name="Schulz F."/>
            <person name="Roux S."/>
            <person name="Paez-Espino D."/>
            <person name="Jungbluth S."/>
            <person name="Walsh D.A."/>
            <person name="Denef V.J."/>
            <person name="McMahon K.D."/>
            <person name="Konstantinidis K.T."/>
            <person name="Eloe-Fadrosh E.A."/>
            <person name="Kyrpides N.C."/>
            <person name="Woyke T."/>
        </authorList>
    </citation>
    <scope>NUCLEOTIDE SEQUENCE</scope>
    <source>
        <strain evidence="6">GVMAG-M-3300009068-24</strain>
    </source>
</reference>
<keyword evidence="3" id="KW-0347">Helicase</keyword>
<dbReference type="GO" id="GO:0003677">
    <property type="term" value="F:DNA binding"/>
    <property type="evidence" value="ECO:0007669"/>
    <property type="project" value="InterPro"/>
</dbReference>
<dbReference type="SUPFAM" id="SSF51294">
    <property type="entry name" value="Hedgehog/intein (Hint) domain"/>
    <property type="match status" value="1"/>
</dbReference>
<dbReference type="GO" id="GO:0004386">
    <property type="term" value="F:helicase activity"/>
    <property type="evidence" value="ECO:0007669"/>
    <property type="project" value="UniProtKB-KW"/>
</dbReference>
<dbReference type="Pfam" id="PF04851">
    <property type="entry name" value="ResIII"/>
    <property type="match status" value="1"/>
</dbReference>
<dbReference type="InterPro" id="IPR014001">
    <property type="entry name" value="Helicase_ATP-bd"/>
</dbReference>
<dbReference type="EMBL" id="MN738884">
    <property type="protein sequence ID" value="QHT29867.1"/>
    <property type="molecule type" value="Genomic_DNA"/>
</dbReference>
<dbReference type="CDD" id="cd18785">
    <property type="entry name" value="SF2_C"/>
    <property type="match status" value="1"/>
</dbReference>
<evidence type="ECO:0000259" key="5">
    <source>
        <dbReference type="PROSITE" id="PS51192"/>
    </source>
</evidence>
<dbReference type="PROSITE" id="PS51192">
    <property type="entry name" value="HELICASE_ATP_BIND_1"/>
    <property type="match status" value="1"/>
</dbReference>
<dbReference type="InterPro" id="IPR027417">
    <property type="entry name" value="P-loop_NTPase"/>
</dbReference>
<accession>A0A6C0ELC8</accession>
<name>A0A6C0ELC8_9ZZZZ</name>
<dbReference type="Gene3D" id="2.170.16.10">
    <property type="entry name" value="Hedgehog/Intein (Hint) domain"/>
    <property type="match status" value="2"/>
</dbReference>
<dbReference type="Gene3D" id="3.10.28.10">
    <property type="entry name" value="Homing endonucleases"/>
    <property type="match status" value="1"/>
</dbReference>
<evidence type="ECO:0000313" key="6">
    <source>
        <dbReference type="EMBL" id="QHT29867.1"/>
    </source>
</evidence>
<dbReference type="GO" id="GO:0005524">
    <property type="term" value="F:ATP binding"/>
    <property type="evidence" value="ECO:0007669"/>
    <property type="project" value="UniProtKB-KW"/>
</dbReference>
<dbReference type="Gene3D" id="3.40.50.300">
    <property type="entry name" value="P-loop containing nucleotide triphosphate hydrolases"/>
    <property type="match status" value="2"/>
</dbReference>
<dbReference type="SUPFAM" id="SSF52540">
    <property type="entry name" value="P-loop containing nucleoside triphosphate hydrolases"/>
    <property type="match status" value="2"/>
</dbReference>
<evidence type="ECO:0000256" key="4">
    <source>
        <dbReference type="ARBA" id="ARBA00022840"/>
    </source>
</evidence>
<evidence type="ECO:0000256" key="2">
    <source>
        <dbReference type="ARBA" id="ARBA00022801"/>
    </source>
</evidence>
<feature type="domain" description="Helicase ATP-binding" evidence="5">
    <location>
        <begin position="422"/>
        <end position="571"/>
    </location>
</feature>
<dbReference type="InterPro" id="IPR007868">
    <property type="entry name" value="Hom_end_hint"/>
</dbReference>
<dbReference type="AlphaFoldDB" id="A0A6C0ELC8"/>
<evidence type="ECO:0000256" key="3">
    <source>
        <dbReference type="ARBA" id="ARBA00022806"/>
    </source>
</evidence>
<dbReference type="InterPro" id="IPR006935">
    <property type="entry name" value="Helicase/UvrB_N"/>
</dbReference>
<dbReference type="InterPro" id="IPR036844">
    <property type="entry name" value="Hint_dom_sf"/>
</dbReference>
<dbReference type="GO" id="GO:0030908">
    <property type="term" value="P:protein splicing"/>
    <property type="evidence" value="ECO:0007669"/>
    <property type="project" value="InterPro"/>
</dbReference>
<dbReference type="PANTHER" id="PTHR11274">
    <property type="entry name" value="RAD25/XP-B DNA REPAIR HELICASE"/>
    <property type="match status" value="1"/>
</dbReference>
<organism evidence="6">
    <name type="scientific">viral metagenome</name>
    <dbReference type="NCBI Taxonomy" id="1070528"/>
    <lineage>
        <taxon>unclassified sequences</taxon>
        <taxon>metagenomes</taxon>
        <taxon>organismal metagenomes</taxon>
    </lineage>
</organism>
<dbReference type="SMART" id="SM00487">
    <property type="entry name" value="DEXDc"/>
    <property type="match status" value="1"/>
</dbReference>
<dbReference type="Pfam" id="PF05203">
    <property type="entry name" value="Hom_end_hint"/>
    <property type="match status" value="1"/>
</dbReference>
<evidence type="ECO:0000256" key="1">
    <source>
        <dbReference type="ARBA" id="ARBA00022741"/>
    </source>
</evidence>
<keyword evidence="1" id="KW-0547">Nucleotide-binding</keyword>
<dbReference type="InterPro" id="IPR050615">
    <property type="entry name" value="ATP-dep_DNA_Helicase"/>
</dbReference>
<proteinExistence type="predicted"/>
<dbReference type="InterPro" id="IPR027434">
    <property type="entry name" value="Homing_endonucl"/>
</dbReference>